<proteinExistence type="predicted"/>
<feature type="domain" description="Acyl-CoA dehydrogenase C-terminal" evidence="2">
    <location>
        <begin position="249"/>
        <end position="384"/>
    </location>
</feature>
<dbReference type="InterPro" id="IPR013107">
    <property type="entry name" value="Acyl-CoA_DH_C"/>
</dbReference>
<dbReference type="Pfam" id="PF08028">
    <property type="entry name" value="Acyl-CoA_dh_2"/>
    <property type="match status" value="1"/>
</dbReference>
<organism evidence="3 4">
    <name type="scientific">Paracraurococcus lichenis</name>
    <dbReference type="NCBI Taxonomy" id="3064888"/>
    <lineage>
        <taxon>Bacteria</taxon>
        <taxon>Pseudomonadati</taxon>
        <taxon>Pseudomonadota</taxon>
        <taxon>Alphaproteobacteria</taxon>
        <taxon>Acetobacterales</taxon>
        <taxon>Roseomonadaceae</taxon>
        <taxon>Paracraurococcus</taxon>
    </lineage>
</organism>
<dbReference type="SUPFAM" id="SSF47203">
    <property type="entry name" value="Acyl-CoA dehydrogenase C-terminal domain-like"/>
    <property type="match status" value="1"/>
</dbReference>
<dbReference type="RefSeq" id="WP_305106304.1">
    <property type="nucleotide sequence ID" value="NZ_JAUTWS010000029.1"/>
</dbReference>
<comment type="caution">
    <text evidence="3">The sequence shown here is derived from an EMBL/GenBank/DDBJ whole genome shotgun (WGS) entry which is preliminary data.</text>
</comment>
<keyword evidence="4" id="KW-1185">Reference proteome</keyword>
<dbReference type="Proteomes" id="UP001243009">
    <property type="component" value="Unassembled WGS sequence"/>
</dbReference>
<name>A0ABT9E5J4_9PROT</name>
<dbReference type="Gene3D" id="2.40.110.10">
    <property type="entry name" value="Butyryl-CoA Dehydrogenase, subunit A, domain 2"/>
    <property type="match status" value="1"/>
</dbReference>
<dbReference type="PANTHER" id="PTHR43884:SF12">
    <property type="entry name" value="ISOVALERYL-COA DEHYDROGENASE, MITOCHONDRIAL-RELATED"/>
    <property type="match status" value="1"/>
</dbReference>
<evidence type="ECO:0000313" key="4">
    <source>
        <dbReference type="Proteomes" id="UP001243009"/>
    </source>
</evidence>
<evidence type="ECO:0000256" key="1">
    <source>
        <dbReference type="ARBA" id="ARBA00023002"/>
    </source>
</evidence>
<reference evidence="3 4" key="1">
    <citation type="submission" date="2023-08" db="EMBL/GenBank/DDBJ databases">
        <title>The draft genome sequence of Paracraurococcus sp. LOR1-02.</title>
        <authorList>
            <person name="Kingkaew E."/>
            <person name="Tanasupawat S."/>
        </authorList>
    </citation>
    <scope>NUCLEOTIDE SEQUENCE [LARGE SCALE GENOMIC DNA]</scope>
    <source>
        <strain evidence="3 4">LOR1-02</strain>
    </source>
</reference>
<sequence length="409" mass="44053">MPDTLAFAALDGPQPGPLPLNAYRSIYDEIAAGAAQRDAERSHPHAALDLLRRARFGAIRLPVEEGGGGASLRDVIQQAILLGEADTNVAHIYRNHFSFGERLLIASGDPKRLPWRQVVLDGGIIGVATTEIDRPVIGGTLPLRTRLTADGEGYRLNGTKFYSTGSFYAELIYVRAIGPDDENLAVIVPTRREGVELVDDWDGIGQRVTGTGTTNFHNVRIEAEDIVFERETPDYLLPYSSTVAQLFVTAVNAGILRAALRDAKALIRGRTRNFYYAPAEVAAEDPILQQTIGRIAADAFAAELVVLAAAEHLDRAAEARLAGQPVATAAHAASVATAKAKVIVDELVLRSTNALFDVGGASAATRPKNLDRHWRNARTLASHNPAAYKAQLLGKYELHGTLLPGLGFF</sequence>
<dbReference type="InterPro" id="IPR046373">
    <property type="entry name" value="Acyl-CoA_Oxase/DH_mid-dom_sf"/>
</dbReference>
<dbReference type="InterPro" id="IPR009100">
    <property type="entry name" value="AcylCoA_DH/oxidase_NM_dom_sf"/>
</dbReference>
<dbReference type="Gene3D" id="1.20.140.10">
    <property type="entry name" value="Butyryl-CoA Dehydrogenase, subunit A, domain 3"/>
    <property type="match status" value="1"/>
</dbReference>
<evidence type="ECO:0000313" key="3">
    <source>
        <dbReference type="EMBL" id="MDO9711445.1"/>
    </source>
</evidence>
<accession>A0ABT9E5J4</accession>
<protein>
    <submittedName>
        <fullName evidence="3">Acyl-CoA dehydrogenase family protein</fullName>
    </submittedName>
</protein>
<dbReference type="Gene3D" id="1.10.540.10">
    <property type="entry name" value="Acyl-CoA dehydrogenase/oxidase, N-terminal domain"/>
    <property type="match status" value="1"/>
</dbReference>
<dbReference type="PANTHER" id="PTHR43884">
    <property type="entry name" value="ACYL-COA DEHYDROGENASE"/>
    <property type="match status" value="1"/>
</dbReference>
<dbReference type="InterPro" id="IPR037069">
    <property type="entry name" value="AcylCoA_DH/ox_N_sf"/>
</dbReference>
<dbReference type="InterPro" id="IPR036250">
    <property type="entry name" value="AcylCo_DH-like_C"/>
</dbReference>
<evidence type="ECO:0000259" key="2">
    <source>
        <dbReference type="Pfam" id="PF08028"/>
    </source>
</evidence>
<dbReference type="PIRSF" id="PIRSF016578">
    <property type="entry name" value="HsaA"/>
    <property type="match status" value="1"/>
</dbReference>
<keyword evidence="1" id="KW-0560">Oxidoreductase</keyword>
<dbReference type="EMBL" id="JAUTWS010000029">
    <property type="protein sequence ID" value="MDO9711445.1"/>
    <property type="molecule type" value="Genomic_DNA"/>
</dbReference>
<gene>
    <name evidence="3" type="ORF">Q7A36_24065</name>
</gene>
<dbReference type="SUPFAM" id="SSF56645">
    <property type="entry name" value="Acyl-CoA dehydrogenase NM domain-like"/>
    <property type="match status" value="1"/>
</dbReference>